<dbReference type="GO" id="GO:0004190">
    <property type="term" value="F:aspartic-type endopeptidase activity"/>
    <property type="evidence" value="ECO:0007669"/>
    <property type="project" value="UniProtKB-UniRule"/>
</dbReference>
<evidence type="ECO:0000256" key="1">
    <source>
        <dbReference type="ARBA" id="ARBA00006139"/>
    </source>
</evidence>
<dbReference type="GO" id="GO:0005886">
    <property type="term" value="C:plasma membrane"/>
    <property type="evidence" value="ECO:0007669"/>
    <property type="project" value="UniProtKB-SubCell"/>
</dbReference>
<protein>
    <recommendedName>
        <fullName evidence="9">Lipoprotein signal peptidase</fullName>
        <ecNumber evidence="9">3.4.23.36</ecNumber>
    </recommendedName>
    <alternativeName>
        <fullName evidence="9">Prolipoprotein signal peptidase</fullName>
    </alternativeName>
    <alternativeName>
        <fullName evidence="9">Signal peptidase II</fullName>
        <shortName evidence="9">SPase II</shortName>
    </alternativeName>
</protein>
<dbReference type="NCBIfam" id="TIGR00077">
    <property type="entry name" value="lspA"/>
    <property type="match status" value="1"/>
</dbReference>
<keyword evidence="5 9" id="KW-0064">Aspartyl protease</keyword>
<keyword evidence="13" id="KW-1185">Reference proteome</keyword>
<dbReference type="AlphaFoldDB" id="A0A323TIA7"/>
<evidence type="ECO:0000256" key="5">
    <source>
        <dbReference type="ARBA" id="ARBA00022750"/>
    </source>
</evidence>
<keyword evidence="4 9" id="KW-0812">Transmembrane</keyword>
<accession>A0A323TIA7</accession>
<reference evidence="12 13" key="1">
    <citation type="submission" date="2017-10" db="EMBL/GenBank/DDBJ databases">
        <title>Bacillus sp. nov., a halophilic bacterium isolated from a Keqin Lake.</title>
        <authorList>
            <person name="Wang H."/>
        </authorList>
    </citation>
    <scope>NUCLEOTIDE SEQUENCE [LARGE SCALE GENOMIC DNA]</scope>
    <source>
        <strain evidence="12 13">KQ-12</strain>
    </source>
</reference>
<dbReference type="Proteomes" id="UP000248214">
    <property type="component" value="Unassembled WGS sequence"/>
</dbReference>
<keyword evidence="3 9" id="KW-0645">Protease</keyword>
<dbReference type="UniPathway" id="UPA00665"/>
<comment type="caution">
    <text evidence="9">Lacks conserved residue(s) required for the propagation of feature annotation.</text>
</comment>
<evidence type="ECO:0000313" key="12">
    <source>
        <dbReference type="EMBL" id="PYZ93916.1"/>
    </source>
</evidence>
<proteinExistence type="inferred from homology"/>
<keyword evidence="7 9" id="KW-1133">Transmembrane helix</keyword>
<gene>
    <name evidence="9" type="primary">lspA</name>
    <name evidence="12" type="ORF">CR194_08465</name>
</gene>
<comment type="catalytic activity">
    <reaction evidence="9 10">
        <text>Release of signal peptides from bacterial membrane prolipoproteins. Hydrolyzes -Xaa-Yaa-Zaa-|-(S,diacylglyceryl)Cys-, in which Xaa is hydrophobic (preferably Leu), and Yaa (Ala or Ser) and Zaa (Gly or Ala) have small, neutral side chains.</text>
        <dbReference type="EC" id="3.4.23.36"/>
    </reaction>
</comment>
<name>A0A323TIA7_9BACI</name>
<dbReference type="Pfam" id="PF01252">
    <property type="entry name" value="Peptidase_A8"/>
    <property type="match status" value="1"/>
</dbReference>
<organism evidence="12 13">
    <name type="scientific">Salipaludibacillus keqinensis</name>
    <dbReference type="NCBI Taxonomy" id="2045207"/>
    <lineage>
        <taxon>Bacteria</taxon>
        <taxon>Bacillati</taxon>
        <taxon>Bacillota</taxon>
        <taxon>Bacilli</taxon>
        <taxon>Bacillales</taxon>
        <taxon>Bacillaceae</taxon>
    </lineage>
</organism>
<dbReference type="GO" id="GO:0006508">
    <property type="term" value="P:proteolysis"/>
    <property type="evidence" value="ECO:0007669"/>
    <property type="project" value="UniProtKB-KW"/>
</dbReference>
<dbReference type="PROSITE" id="PS00855">
    <property type="entry name" value="SPASE_II"/>
    <property type="match status" value="1"/>
</dbReference>
<comment type="caution">
    <text evidence="12">The sequence shown here is derived from an EMBL/GenBank/DDBJ whole genome shotgun (WGS) entry which is preliminary data.</text>
</comment>
<evidence type="ECO:0000256" key="9">
    <source>
        <dbReference type="HAMAP-Rule" id="MF_00161"/>
    </source>
</evidence>
<feature type="transmembrane region" description="Helical" evidence="9">
    <location>
        <begin position="57"/>
        <end position="75"/>
    </location>
</feature>
<keyword evidence="6 9" id="KW-0378">Hydrolase</keyword>
<dbReference type="PRINTS" id="PR00781">
    <property type="entry name" value="LIPOSIGPTASE"/>
</dbReference>
<comment type="function">
    <text evidence="9 10">This protein specifically catalyzes the removal of signal peptides from prolipoproteins.</text>
</comment>
<dbReference type="RefSeq" id="WP_110609947.1">
    <property type="nucleotide sequence ID" value="NZ_PDOD01000002.1"/>
</dbReference>
<evidence type="ECO:0000256" key="8">
    <source>
        <dbReference type="ARBA" id="ARBA00023136"/>
    </source>
</evidence>
<keyword evidence="8 9" id="KW-0472">Membrane</keyword>
<feature type="active site" evidence="9">
    <location>
        <position position="129"/>
    </location>
</feature>
<dbReference type="EC" id="3.4.23.36" evidence="9"/>
<dbReference type="InterPro" id="IPR001872">
    <property type="entry name" value="Peptidase_A8"/>
</dbReference>
<sequence length="153" mass="17254">MVYYFIAVAVIILDQFTKWLVVEYMELRESIPLIENVLYLTSHRNAGAAFGILQGQLWLFFIATVVVIGVVTYYIQKYTKGEPWFGVSLGLVLGGAIGNFIDRILEGAVVDFIDVYIFAYNFPIFNVADSALVVGVIMLMIHVFKEEKKQGKS</sequence>
<evidence type="ECO:0000256" key="4">
    <source>
        <dbReference type="ARBA" id="ARBA00022692"/>
    </source>
</evidence>
<evidence type="ECO:0000256" key="11">
    <source>
        <dbReference type="RuleBase" id="RU004181"/>
    </source>
</evidence>
<comment type="similarity">
    <text evidence="1 9 11">Belongs to the peptidase A8 family.</text>
</comment>
<evidence type="ECO:0000256" key="10">
    <source>
        <dbReference type="RuleBase" id="RU000594"/>
    </source>
</evidence>
<dbReference type="HAMAP" id="MF_00161">
    <property type="entry name" value="LspA"/>
    <property type="match status" value="1"/>
</dbReference>
<feature type="transmembrane region" description="Helical" evidence="9">
    <location>
        <begin position="84"/>
        <end position="101"/>
    </location>
</feature>
<dbReference type="OrthoDB" id="9810259at2"/>
<evidence type="ECO:0000256" key="3">
    <source>
        <dbReference type="ARBA" id="ARBA00022670"/>
    </source>
</evidence>
<comment type="pathway">
    <text evidence="9">Protein modification; lipoprotein biosynthesis (signal peptide cleavage).</text>
</comment>
<dbReference type="EMBL" id="PDOD01000002">
    <property type="protein sequence ID" value="PYZ93916.1"/>
    <property type="molecule type" value="Genomic_DNA"/>
</dbReference>
<feature type="active site" evidence="9">
    <location>
        <position position="111"/>
    </location>
</feature>
<evidence type="ECO:0000313" key="13">
    <source>
        <dbReference type="Proteomes" id="UP000248214"/>
    </source>
</evidence>
<feature type="transmembrane region" description="Helical" evidence="9">
    <location>
        <begin position="121"/>
        <end position="144"/>
    </location>
</feature>
<evidence type="ECO:0000256" key="7">
    <source>
        <dbReference type="ARBA" id="ARBA00022989"/>
    </source>
</evidence>
<dbReference type="PANTHER" id="PTHR33695">
    <property type="entry name" value="LIPOPROTEIN SIGNAL PEPTIDASE"/>
    <property type="match status" value="1"/>
</dbReference>
<dbReference type="PANTHER" id="PTHR33695:SF1">
    <property type="entry name" value="LIPOPROTEIN SIGNAL PEPTIDASE"/>
    <property type="match status" value="1"/>
</dbReference>
<evidence type="ECO:0000256" key="6">
    <source>
        <dbReference type="ARBA" id="ARBA00022801"/>
    </source>
</evidence>
<evidence type="ECO:0000256" key="2">
    <source>
        <dbReference type="ARBA" id="ARBA00022475"/>
    </source>
</evidence>
<keyword evidence="2 9" id="KW-1003">Cell membrane</keyword>
<comment type="subcellular location">
    <subcellularLocation>
        <location evidence="9">Cell membrane</location>
        <topology evidence="9">Multi-pass membrane protein</topology>
    </subcellularLocation>
</comment>